<gene>
    <name evidence="1" type="ordered locus">Bphyt_6010</name>
</gene>
<organism evidence="1 2">
    <name type="scientific">Paraburkholderia phytofirmans (strain DSM 17436 / LMG 22146 / PsJN)</name>
    <name type="common">Burkholderia phytofirmans</name>
    <dbReference type="NCBI Taxonomy" id="398527"/>
    <lineage>
        <taxon>Bacteria</taxon>
        <taxon>Pseudomonadati</taxon>
        <taxon>Pseudomonadota</taxon>
        <taxon>Betaproteobacteria</taxon>
        <taxon>Burkholderiales</taxon>
        <taxon>Burkholderiaceae</taxon>
        <taxon>Paraburkholderia</taxon>
    </lineage>
</organism>
<dbReference type="eggNOG" id="ENOG5033A6Q">
    <property type="taxonomic scope" value="Bacteria"/>
</dbReference>
<dbReference type="HOGENOM" id="CLU_1479440_0_0_4"/>
<reference evidence="1 2" key="1">
    <citation type="journal article" date="2011" name="J. Bacteriol.">
        <title>Complete genome sequence of the plant growth-promoting endophyte Burkholderia phytofirmans strain PsJN.</title>
        <authorList>
            <person name="Weilharter A."/>
            <person name="Mitter B."/>
            <person name="Shin M.V."/>
            <person name="Chain P.S."/>
            <person name="Nowak J."/>
            <person name="Sessitsch A."/>
        </authorList>
    </citation>
    <scope>NUCLEOTIDE SEQUENCE [LARGE SCALE GENOMIC DNA]</scope>
    <source>
        <strain evidence="2">DSM 17436 / LMG 22146 / PsJN</strain>
    </source>
</reference>
<evidence type="ECO:0000313" key="1">
    <source>
        <dbReference type="EMBL" id="ACD20342.1"/>
    </source>
</evidence>
<dbReference type="EMBL" id="CP001053">
    <property type="protein sequence ID" value="ACD20342.1"/>
    <property type="molecule type" value="Genomic_DNA"/>
</dbReference>
<evidence type="ECO:0000313" key="2">
    <source>
        <dbReference type="Proteomes" id="UP000001739"/>
    </source>
</evidence>
<protein>
    <recommendedName>
        <fullName evidence="3">Lipoprotein</fullName>
    </recommendedName>
</protein>
<sequence length="194" mass="20838" precursor="true">MPQSLNATRSPLSSTVLKGCGTIALPLMLSACSWSWFGLNSSARAVGHPTGWLSVAPASDFAYMPARSGQVSPNRIENTAMTGIVLKNDINETVRNGIVKSLRVAGFHLDEGKRVLSGSIEKFTVDDTRSPAFWTLKMRYVVTDAATQKVVFSTTKTVKQKSPKFTSSTIAIEDTVKLSVDALIGDPGFVKAVN</sequence>
<evidence type="ECO:0008006" key="3">
    <source>
        <dbReference type="Google" id="ProtNLM"/>
    </source>
</evidence>
<dbReference type="Proteomes" id="UP000001739">
    <property type="component" value="Chromosome 2"/>
</dbReference>
<dbReference type="KEGG" id="bpy:Bphyt_6010"/>
<accession>B2T874</accession>
<proteinExistence type="predicted"/>
<name>B2T874_PARPJ</name>
<dbReference type="STRING" id="398527.Bphyt_6010"/>
<dbReference type="AlphaFoldDB" id="B2T874"/>